<comment type="function">
    <text evidence="9">Transcription factor that binds specifically to a 5'-AA[AG]G-3' consensus core sequence.</text>
</comment>
<organism evidence="12 13">
    <name type="scientific">Cinchona calisaya</name>
    <dbReference type="NCBI Taxonomy" id="153742"/>
    <lineage>
        <taxon>Eukaryota</taxon>
        <taxon>Viridiplantae</taxon>
        <taxon>Streptophyta</taxon>
        <taxon>Embryophyta</taxon>
        <taxon>Tracheophyta</taxon>
        <taxon>Spermatophyta</taxon>
        <taxon>Magnoliopsida</taxon>
        <taxon>eudicotyledons</taxon>
        <taxon>Gunneridae</taxon>
        <taxon>Pentapetalae</taxon>
        <taxon>asterids</taxon>
        <taxon>lamiids</taxon>
        <taxon>Gentianales</taxon>
        <taxon>Rubiaceae</taxon>
        <taxon>Cinchonoideae</taxon>
        <taxon>Cinchoneae</taxon>
        <taxon>Cinchona</taxon>
    </lineage>
</organism>
<evidence type="ECO:0000256" key="2">
    <source>
        <dbReference type="ARBA" id="ARBA00022771"/>
    </source>
</evidence>
<evidence type="ECO:0000256" key="3">
    <source>
        <dbReference type="ARBA" id="ARBA00022833"/>
    </source>
</evidence>
<dbReference type="PANTHER" id="PTHR31992:SF285">
    <property type="entry name" value="DOF ZINC FINGER PROTEIN DOF4.6"/>
    <property type="match status" value="1"/>
</dbReference>
<protein>
    <recommendedName>
        <fullName evidence="9">Dof zinc finger protein</fullName>
    </recommendedName>
</protein>
<reference evidence="12 13" key="1">
    <citation type="submission" date="2024-11" db="EMBL/GenBank/DDBJ databases">
        <title>A near-complete genome assembly of Cinchona calisaya.</title>
        <authorList>
            <person name="Lian D.C."/>
            <person name="Zhao X.W."/>
            <person name="Wei L."/>
        </authorList>
    </citation>
    <scope>NUCLEOTIDE SEQUENCE [LARGE SCALE GENOMIC DNA]</scope>
    <source>
        <tissue evidence="12">Nenye</tissue>
    </source>
</reference>
<name>A0ABD3AZR7_9GENT</name>
<gene>
    <name evidence="12" type="ORF">ACH5RR_000052</name>
</gene>
<dbReference type="GO" id="GO:0003677">
    <property type="term" value="F:DNA binding"/>
    <property type="evidence" value="ECO:0007669"/>
    <property type="project" value="UniProtKB-UniRule"/>
</dbReference>
<dbReference type="GO" id="GO:0003700">
    <property type="term" value="F:DNA-binding transcription factor activity"/>
    <property type="evidence" value="ECO:0007669"/>
    <property type="project" value="UniProtKB-UniRule"/>
</dbReference>
<dbReference type="PROSITE" id="PS50884">
    <property type="entry name" value="ZF_DOF_2"/>
    <property type="match status" value="1"/>
</dbReference>
<feature type="domain" description="Dof-type" evidence="11">
    <location>
        <begin position="30"/>
        <end position="84"/>
    </location>
</feature>
<evidence type="ECO:0000256" key="10">
    <source>
        <dbReference type="SAM" id="MobiDB-lite"/>
    </source>
</evidence>
<feature type="region of interest" description="Disordered" evidence="10">
    <location>
        <begin position="74"/>
        <end position="96"/>
    </location>
</feature>
<evidence type="ECO:0000256" key="1">
    <source>
        <dbReference type="ARBA" id="ARBA00022723"/>
    </source>
</evidence>
<proteinExistence type="predicted"/>
<sequence length="221" mass="24258">MGEKASTTCITSRPVVVHEREVRPQKEQTLNCPRCRSTNTKFCYYNNYSLTQPRYFCKTCRRYWTEGGALRNLPVGGDSSKSKRSTTTTTTTNTTSASSLFHKLSSDLLNPPKIHDGQYLNLAFPPQQDQHYDHDAGASQFFELAKIDESSSSSSTPSAALDLLRSTGIVDFFMTSTSTSTTPVPALYSSSGFSSQDLKPAGISFSADQNKGKPNTNSNGY</sequence>
<evidence type="ECO:0000313" key="12">
    <source>
        <dbReference type="EMBL" id="KAL3536686.1"/>
    </source>
</evidence>
<keyword evidence="6 9" id="KW-0804">Transcription</keyword>
<dbReference type="EMBL" id="JBJUIK010000001">
    <property type="protein sequence ID" value="KAL3536686.1"/>
    <property type="molecule type" value="Genomic_DNA"/>
</dbReference>
<evidence type="ECO:0000259" key="11">
    <source>
        <dbReference type="PROSITE" id="PS50884"/>
    </source>
</evidence>
<evidence type="ECO:0000256" key="6">
    <source>
        <dbReference type="ARBA" id="ARBA00023163"/>
    </source>
</evidence>
<keyword evidence="5 8" id="KW-0238">DNA-binding</keyword>
<feature type="compositionally biased region" description="Low complexity" evidence="10">
    <location>
        <begin position="85"/>
        <end position="96"/>
    </location>
</feature>
<keyword evidence="13" id="KW-1185">Reference proteome</keyword>
<evidence type="ECO:0000256" key="8">
    <source>
        <dbReference type="PROSITE-ProRule" id="PRU00071"/>
    </source>
</evidence>
<dbReference type="PROSITE" id="PS01361">
    <property type="entry name" value="ZF_DOF_1"/>
    <property type="match status" value="1"/>
</dbReference>
<evidence type="ECO:0000256" key="9">
    <source>
        <dbReference type="RuleBase" id="RU369094"/>
    </source>
</evidence>
<keyword evidence="2 8" id="KW-0863">Zinc-finger</keyword>
<comment type="caution">
    <text evidence="12">The sequence shown here is derived from an EMBL/GenBank/DDBJ whole genome shotgun (WGS) entry which is preliminary data.</text>
</comment>
<evidence type="ECO:0000256" key="4">
    <source>
        <dbReference type="ARBA" id="ARBA00023015"/>
    </source>
</evidence>
<comment type="subcellular location">
    <subcellularLocation>
        <location evidence="8 9">Nucleus</location>
    </subcellularLocation>
</comment>
<dbReference type="InterPro" id="IPR003851">
    <property type="entry name" value="Znf_Dof"/>
</dbReference>
<dbReference type="AlphaFoldDB" id="A0ABD3AZR7"/>
<keyword evidence="1 9" id="KW-0479">Metal-binding</keyword>
<dbReference type="GO" id="GO:0008270">
    <property type="term" value="F:zinc ion binding"/>
    <property type="evidence" value="ECO:0007669"/>
    <property type="project" value="UniProtKB-KW"/>
</dbReference>
<evidence type="ECO:0000256" key="7">
    <source>
        <dbReference type="ARBA" id="ARBA00023242"/>
    </source>
</evidence>
<dbReference type="Pfam" id="PF02701">
    <property type="entry name" value="Zn_ribbon_Dof"/>
    <property type="match status" value="1"/>
</dbReference>
<dbReference type="InterPro" id="IPR045174">
    <property type="entry name" value="Dof"/>
</dbReference>
<dbReference type="Proteomes" id="UP001630127">
    <property type="component" value="Unassembled WGS sequence"/>
</dbReference>
<accession>A0ABD3AZR7</accession>
<keyword evidence="7 8" id="KW-0539">Nucleus</keyword>
<keyword evidence="4 9" id="KW-0805">Transcription regulation</keyword>
<evidence type="ECO:0000256" key="5">
    <source>
        <dbReference type="ARBA" id="ARBA00023125"/>
    </source>
</evidence>
<dbReference type="GO" id="GO:0005634">
    <property type="term" value="C:nucleus"/>
    <property type="evidence" value="ECO:0007669"/>
    <property type="project" value="UniProtKB-SubCell"/>
</dbReference>
<evidence type="ECO:0000313" key="13">
    <source>
        <dbReference type="Proteomes" id="UP001630127"/>
    </source>
</evidence>
<keyword evidence="3 9" id="KW-0862">Zinc</keyword>
<dbReference type="PANTHER" id="PTHR31992">
    <property type="entry name" value="DOF ZINC FINGER PROTEIN DOF1.4-RELATED"/>
    <property type="match status" value="1"/>
</dbReference>